<dbReference type="EMBL" id="MHFR01000024">
    <property type="protein sequence ID" value="OGW98846.1"/>
    <property type="molecule type" value="Genomic_DNA"/>
</dbReference>
<keyword evidence="2 8" id="KW-1003">Cell membrane</keyword>
<dbReference type="Pfam" id="PF02659">
    <property type="entry name" value="Mntp"/>
    <property type="match status" value="1"/>
</dbReference>
<keyword evidence="7 8" id="KW-0464">Manganese</keyword>
<dbReference type="GO" id="GO:0005886">
    <property type="term" value="C:plasma membrane"/>
    <property type="evidence" value="ECO:0007669"/>
    <property type="project" value="UniProtKB-SubCell"/>
</dbReference>
<feature type="transmembrane region" description="Helical" evidence="8">
    <location>
        <begin position="101"/>
        <end position="125"/>
    </location>
</feature>
<evidence type="ECO:0000256" key="1">
    <source>
        <dbReference type="ARBA" id="ARBA00022448"/>
    </source>
</evidence>
<dbReference type="PANTHER" id="PTHR35529">
    <property type="entry name" value="MANGANESE EFFLUX PUMP MNTP-RELATED"/>
    <property type="match status" value="1"/>
</dbReference>
<sequence length="186" mass="20185">MNLVEIVILSFGLAMDAFAVSITSGFILKRPKIRHALKMGFSFGIFQSLMPILGWCAGTSLSAIIRNVDHWIAFALLFVIGGKMIYEGIKPGAENDNSNPLDFWMLMTLSVATSIDALAVGISFAFLKINIILPVIMIGSITFALSAFGVLIGRKFGHLFEDKIKIFGGVILIGIGIKILAEHLLN</sequence>
<dbReference type="InterPro" id="IPR022929">
    <property type="entry name" value="Put_MntP"/>
</dbReference>
<gene>
    <name evidence="8" type="primary">mntP</name>
    <name evidence="9" type="ORF">A3G33_10385</name>
</gene>
<evidence type="ECO:0000256" key="6">
    <source>
        <dbReference type="ARBA" id="ARBA00023136"/>
    </source>
</evidence>
<evidence type="ECO:0000256" key="4">
    <source>
        <dbReference type="ARBA" id="ARBA00022989"/>
    </source>
</evidence>
<dbReference type="PANTHER" id="PTHR35529:SF1">
    <property type="entry name" value="MANGANESE EFFLUX PUMP MNTP-RELATED"/>
    <property type="match status" value="1"/>
</dbReference>
<reference evidence="9 10" key="1">
    <citation type="journal article" date="2016" name="Nat. Commun.">
        <title>Thousands of microbial genomes shed light on interconnected biogeochemical processes in an aquifer system.</title>
        <authorList>
            <person name="Anantharaman K."/>
            <person name="Brown C.T."/>
            <person name="Hug L.A."/>
            <person name="Sharon I."/>
            <person name="Castelle C.J."/>
            <person name="Probst A.J."/>
            <person name="Thomas B.C."/>
            <person name="Singh A."/>
            <person name="Wilkins M.J."/>
            <person name="Karaoz U."/>
            <person name="Brodie E.L."/>
            <person name="Williams K.H."/>
            <person name="Hubbard S.S."/>
            <person name="Banfield J.F."/>
        </authorList>
    </citation>
    <scope>NUCLEOTIDE SEQUENCE [LARGE SCALE GENOMIC DNA]</scope>
</reference>
<keyword evidence="3 8" id="KW-0812">Transmembrane</keyword>
<organism evidence="9 10">
    <name type="scientific">Candidatus Danuiimicrobium aquiferis</name>
    <dbReference type="NCBI Taxonomy" id="1801832"/>
    <lineage>
        <taxon>Bacteria</taxon>
        <taxon>Pseudomonadati</taxon>
        <taxon>Candidatus Omnitrophota</taxon>
        <taxon>Candidatus Danuiimicrobium</taxon>
    </lineage>
</organism>
<proteinExistence type="inferred from homology"/>
<feature type="transmembrane region" description="Helical" evidence="8">
    <location>
        <begin position="71"/>
        <end position="89"/>
    </location>
</feature>
<keyword evidence="6 8" id="KW-0472">Membrane</keyword>
<feature type="transmembrane region" description="Helical" evidence="8">
    <location>
        <begin position="40"/>
        <end position="65"/>
    </location>
</feature>
<dbReference type="InterPro" id="IPR003810">
    <property type="entry name" value="Mntp/YtaF"/>
</dbReference>
<comment type="subcellular location">
    <subcellularLocation>
        <location evidence="8">Cell membrane</location>
        <topology evidence="8">Multi-pass membrane protein</topology>
    </subcellularLocation>
</comment>
<protein>
    <recommendedName>
        <fullName evidence="8">Putative manganese efflux pump MntP</fullName>
    </recommendedName>
</protein>
<comment type="similarity">
    <text evidence="8">Belongs to the MntP (TC 9.B.29) family.</text>
</comment>
<keyword evidence="4 8" id="KW-1133">Transmembrane helix</keyword>
<evidence type="ECO:0000313" key="9">
    <source>
        <dbReference type="EMBL" id="OGW98846.1"/>
    </source>
</evidence>
<comment type="caution">
    <text evidence="9">The sequence shown here is derived from an EMBL/GenBank/DDBJ whole genome shotgun (WGS) entry which is preliminary data.</text>
</comment>
<evidence type="ECO:0000256" key="7">
    <source>
        <dbReference type="ARBA" id="ARBA00023211"/>
    </source>
</evidence>
<comment type="function">
    <text evidence="8">Probably functions as a manganese efflux pump.</text>
</comment>
<accession>A0A1G1L127</accession>
<dbReference type="Proteomes" id="UP000178187">
    <property type="component" value="Unassembled WGS sequence"/>
</dbReference>
<feature type="transmembrane region" description="Helical" evidence="8">
    <location>
        <begin position="164"/>
        <end position="181"/>
    </location>
</feature>
<evidence type="ECO:0000256" key="2">
    <source>
        <dbReference type="ARBA" id="ARBA00022475"/>
    </source>
</evidence>
<keyword evidence="1 8" id="KW-0813">Transport</keyword>
<dbReference type="AlphaFoldDB" id="A0A1G1L127"/>
<evidence type="ECO:0000313" key="10">
    <source>
        <dbReference type="Proteomes" id="UP000178187"/>
    </source>
</evidence>
<feature type="transmembrane region" description="Helical" evidence="8">
    <location>
        <begin position="131"/>
        <end position="152"/>
    </location>
</feature>
<evidence type="ECO:0000256" key="3">
    <source>
        <dbReference type="ARBA" id="ARBA00022692"/>
    </source>
</evidence>
<evidence type="ECO:0000256" key="5">
    <source>
        <dbReference type="ARBA" id="ARBA00023065"/>
    </source>
</evidence>
<dbReference type="HAMAP" id="MF_01521">
    <property type="entry name" value="MntP_pump"/>
    <property type="match status" value="1"/>
</dbReference>
<feature type="transmembrane region" description="Helical" evidence="8">
    <location>
        <begin position="6"/>
        <end position="28"/>
    </location>
</feature>
<dbReference type="GO" id="GO:0005384">
    <property type="term" value="F:manganese ion transmembrane transporter activity"/>
    <property type="evidence" value="ECO:0007669"/>
    <property type="project" value="UniProtKB-UniRule"/>
</dbReference>
<evidence type="ECO:0000256" key="8">
    <source>
        <dbReference type="HAMAP-Rule" id="MF_01521"/>
    </source>
</evidence>
<keyword evidence="5 8" id="KW-0406">Ion transport</keyword>
<name>A0A1G1L127_9BACT</name>